<feature type="site" description="Important for catalytic activity" evidence="11">
    <location>
        <position position="176"/>
    </location>
</feature>
<evidence type="ECO:0000256" key="10">
    <source>
        <dbReference type="ARBA" id="ARBA00037880"/>
    </source>
</evidence>
<dbReference type="GO" id="GO:0071555">
    <property type="term" value="P:cell wall organization"/>
    <property type="evidence" value="ECO:0007669"/>
    <property type="project" value="UniProtKB-KW"/>
</dbReference>
<dbReference type="InterPro" id="IPR022956">
    <property type="entry name" value="Beta_hexosaminidase_bac"/>
</dbReference>
<dbReference type="OrthoDB" id="9786661at2"/>
<keyword evidence="8 11" id="KW-0131">Cell cycle</keyword>
<dbReference type="GO" id="GO:0004563">
    <property type="term" value="F:beta-N-acetylhexosaminidase activity"/>
    <property type="evidence" value="ECO:0007669"/>
    <property type="project" value="UniProtKB-UniRule"/>
</dbReference>
<dbReference type="GO" id="GO:0005975">
    <property type="term" value="P:carbohydrate metabolic process"/>
    <property type="evidence" value="ECO:0007669"/>
    <property type="project" value="InterPro"/>
</dbReference>
<dbReference type="InterPro" id="IPR036962">
    <property type="entry name" value="Glyco_hydro_3_N_sf"/>
</dbReference>
<feature type="domain" description="Glycoside hydrolase family 3 N-terminal" evidence="12">
    <location>
        <begin position="14"/>
        <end position="294"/>
    </location>
</feature>
<evidence type="ECO:0000256" key="4">
    <source>
        <dbReference type="ARBA" id="ARBA00022801"/>
    </source>
</evidence>
<protein>
    <recommendedName>
        <fullName evidence="11">Beta-hexosaminidase</fullName>
        <ecNumber evidence="11">3.2.1.52</ecNumber>
    </recommendedName>
    <alternativeName>
        <fullName evidence="11">Beta-N-acetylhexosaminidase</fullName>
    </alternativeName>
    <alternativeName>
        <fullName evidence="11">N-acetyl-beta-glucosaminidase</fullName>
    </alternativeName>
</protein>
<sequence>MGPVIVDVNGYELTPEDKEILAHPLTGGLILFSRNYGDHAQLTALIKSIRNAANAPIVISVDHEGGRVQRFREQFTRIPAMGNIAELYADDRETAKQFTQQCGWMLAAELLAFDIDLSFAPVLDLERGSQVIGDRSFHADPSWVTDLSTQLCIGMHKAGMKTTGKHFPGHGSVLADSHIALPIDERSFADITATDLLPFKSLIANAQLDAIMPAHVIYQQVDSNAAGFSQYWLQTVLRQQLGFKGAIFSDDLSMHGASVAGNYLARAEQAMWAGCNLLLACNDRKGVEALLDGLDNNLTTDDFGLKHTSNFSLSELKNSRLWQDTATSLAKFNIQFNQ</sequence>
<keyword evidence="6 11" id="KW-0573">Peptidoglycan synthesis</keyword>
<dbReference type="FunFam" id="3.20.20.300:FF:000001">
    <property type="entry name" value="Beta-hexosaminidase"/>
    <property type="match status" value="1"/>
</dbReference>
<dbReference type="UniPathway" id="UPA00544"/>
<feature type="binding site" evidence="11">
    <location>
        <position position="135"/>
    </location>
    <ligand>
        <name>substrate</name>
    </ligand>
</feature>
<keyword evidence="7 11" id="KW-0326">Glycosidase</keyword>
<evidence type="ECO:0000256" key="7">
    <source>
        <dbReference type="ARBA" id="ARBA00023295"/>
    </source>
</evidence>
<evidence type="ECO:0000313" key="13">
    <source>
        <dbReference type="EMBL" id="SQD76588.1"/>
    </source>
</evidence>
<feature type="binding site" evidence="11">
    <location>
        <position position="62"/>
    </location>
    <ligand>
        <name>substrate</name>
    </ligand>
</feature>
<dbReference type="AlphaFoldDB" id="A0A330LLB0"/>
<reference evidence="14" key="1">
    <citation type="submission" date="2018-05" db="EMBL/GenBank/DDBJ databases">
        <authorList>
            <person name="Cea G.-C."/>
            <person name="William W."/>
        </authorList>
    </citation>
    <scope>NUCLEOTIDE SEQUENCE [LARGE SCALE GENOMIC DNA]</scope>
    <source>
        <strain evidence="14">DB21MT 5</strain>
    </source>
</reference>
<comment type="pathway">
    <text evidence="10 11">Cell wall biogenesis; peptidoglycan recycling.</text>
</comment>
<accession>A0A330LLB0</accession>
<dbReference type="EC" id="3.2.1.52" evidence="11"/>
<comment type="catalytic activity">
    <reaction evidence="1 11">
        <text>Hydrolysis of terminal non-reducing N-acetyl-D-hexosamine residues in N-acetyl-beta-D-hexosaminides.</text>
        <dbReference type="EC" id="3.2.1.52"/>
    </reaction>
</comment>
<keyword evidence="2 11" id="KW-0963">Cytoplasm</keyword>
<dbReference type="PANTHER" id="PTHR30480:SF13">
    <property type="entry name" value="BETA-HEXOSAMINIDASE"/>
    <property type="match status" value="1"/>
</dbReference>
<keyword evidence="14" id="KW-1185">Reference proteome</keyword>
<dbReference type="KEGG" id="mya:MORIYA_0110"/>
<comment type="subcellular location">
    <subcellularLocation>
        <location evidence="11">Cytoplasm</location>
    </subcellularLocation>
</comment>
<evidence type="ECO:0000256" key="3">
    <source>
        <dbReference type="ARBA" id="ARBA00022618"/>
    </source>
</evidence>
<keyword evidence="3 11" id="KW-0132">Cell division</keyword>
<dbReference type="InterPro" id="IPR001764">
    <property type="entry name" value="Glyco_hydro_3_N"/>
</dbReference>
<evidence type="ECO:0000256" key="2">
    <source>
        <dbReference type="ARBA" id="ARBA00022490"/>
    </source>
</evidence>
<evidence type="ECO:0000259" key="12">
    <source>
        <dbReference type="Pfam" id="PF00933"/>
    </source>
</evidence>
<evidence type="ECO:0000256" key="11">
    <source>
        <dbReference type="HAMAP-Rule" id="MF_00364"/>
    </source>
</evidence>
<comment type="function">
    <text evidence="11">Plays a role in peptidoglycan recycling by cleaving the terminal beta-1,4-linked N-acetylglucosamine (GlcNAc) from peptide-linked peptidoglycan fragments, giving rise to free GlcNAc, anhydro-N-acetylmuramic acid and anhydro-N-acetylmuramic acid-linked peptides.</text>
</comment>
<dbReference type="GO" id="GO:0005737">
    <property type="term" value="C:cytoplasm"/>
    <property type="evidence" value="ECO:0007669"/>
    <property type="project" value="UniProtKB-SubCell"/>
</dbReference>
<feature type="active site" description="Nucleophile" evidence="11">
    <location>
        <position position="250"/>
    </location>
</feature>
<dbReference type="GO" id="GO:0009252">
    <property type="term" value="P:peptidoglycan biosynthetic process"/>
    <property type="evidence" value="ECO:0007669"/>
    <property type="project" value="UniProtKB-KW"/>
</dbReference>
<dbReference type="Proteomes" id="UP000250163">
    <property type="component" value="Chromosome MORIYA"/>
</dbReference>
<keyword evidence="9 11" id="KW-0961">Cell wall biogenesis/degradation</keyword>
<dbReference type="NCBIfam" id="NF003740">
    <property type="entry name" value="PRK05337.1"/>
    <property type="match status" value="1"/>
</dbReference>
<comment type="similarity">
    <text evidence="11">Belongs to the glycosyl hydrolase 3 family. NagZ subfamily.</text>
</comment>
<dbReference type="EMBL" id="LS483250">
    <property type="protein sequence ID" value="SQD76588.1"/>
    <property type="molecule type" value="Genomic_DNA"/>
</dbReference>
<evidence type="ECO:0000256" key="8">
    <source>
        <dbReference type="ARBA" id="ARBA00023306"/>
    </source>
</evidence>
<keyword evidence="5 11" id="KW-0133">Cell shape</keyword>
<dbReference type="HAMAP" id="MF_00364">
    <property type="entry name" value="NagZ"/>
    <property type="match status" value="1"/>
</dbReference>
<dbReference type="SUPFAM" id="SSF51445">
    <property type="entry name" value="(Trans)glycosidases"/>
    <property type="match status" value="1"/>
</dbReference>
<name>A0A330LLB0_9GAMM</name>
<dbReference type="PANTHER" id="PTHR30480">
    <property type="entry name" value="BETA-HEXOSAMINIDASE-RELATED"/>
    <property type="match status" value="1"/>
</dbReference>
<evidence type="ECO:0000313" key="14">
    <source>
        <dbReference type="Proteomes" id="UP000250163"/>
    </source>
</evidence>
<dbReference type="RefSeq" id="WP_112711780.1">
    <property type="nucleotide sequence ID" value="NZ_LS483250.1"/>
</dbReference>
<feature type="binding site" evidence="11">
    <location>
        <position position="70"/>
    </location>
    <ligand>
        <name>substrate</name>
    </ligand>
</feature>
<dbReference type="InterPro" id="IPR017853">
    <property type="entry name" value="GH"/>
</dbReference>
<evidence type="ECO:0000256" key="1">
    <source>
        <dbReference type="ARBA" id="ARBA00001231"/>
    </source>
</evidence>
<dbReference type="GO" id="GO:0051301">
    <property type="term" value="P:cell division"/>
    <property type="evidence" value="ECO:0007669"/>
    <property type="project" value="UniProtKB-KW"/>
</dbReference>
<feature type="active site" description="Proton donor/acceptor" evidence="11">
    <location>
        <position position="178"/>
    </location>
</feature>
<dbReference type="InterPro" id="IPR050226">
    <property type="entry name" value="NagZ_Beta-hexosaminidase"/>
</dbReference>
<gene>
    <name evidence="11 13" type="primary">nagZ</name>
    <name evidence="13" type="ORF">MORIYA_0110</name>
</gene>
<organism evidence="13 14">
    <name type="scientific">Moritella yayanosii</name>
    <dbReference type="NCBI Taxonomy" id="69539"/>
    <lineage>
        <taxon>Bacteria</taxon>
        <taxon>Pseudomonadati</taxon>
        <taxon>Pseudomonadota</taxon>
        <taxon>Gammaproteobacteria</taxon>
        <taxon>Alteromonadales</taxon>
        <taxon>Moritellaceae</taxon>
        <taxon>Moritella</taxon>
    </lineage>
</organism>
<dbReference type="Gene3D" id="3.20.20.300">
    <property type="entry name" value="Glycoside hydrolase, family 3, N-terminal domain"/>
    <property type="match status" value="1"/>
</dbReference>
<evidence type="ECO:0000256" key="6">
    <source>
        <dbReference type="ARBA" id="ARBA00022984"/>
    </source>
</evidence>
<feature type="binding site" evidence="11">
    <location>
        <begin position="165"/>
        <end position="166"/>
    </location>
    <ligand>
        <name>substrate</name>
    </ligand>
</feature>
<proteinExistence type="inferred from homology"/>
<evidence type="ECO:0000256" key="9">
    <source>
        <dbReference type="ARBA" id="ARBA00023316"/>
    </source>
</evidence>
<dbReference type="GO" id="GO:0008360">
    <property type="term" value="P:regulation of cell shape"/>
    <property type="evidence" value="ECO:0007669"/>
    <property type="project" value="UniProtKB-KW"/>
</dbReference>
<dbReference type="GO" id="GO:0009254">
    <property type="term" value="P:peptidoglycan turnover"/>
    <property type="evidence" value="ECO:0007669"/>
    <property type="project" value="UniProtKB-UniRule"/>
</dbReference>
<dbReference type="Pfam" id="PF00933">
    <property type="entry name" value="Glyco_hydro_3"/>
    <property type="match status" value="1"/>
</dbReference>
<keyword evidence="4 11" id="KW-0378">Hydrolase</keyword>
<evidence type="ECO:0000256" key="5">
    <source>
        <dbReference type="ARBA" id="ARBA00022960"/>
    </source>
</evidence>